<sequence>MPQSERIKVLIIGNEPASTALLAQLLQQPTYPLKEIYQGTDDDPALIERLKPDWIFYTDTPADEAVPVPTLTQSVYAQPLTAKPLQPLVSGHPLSTAGEPGGLPVFGPFAHRPPVYKHRFLIRINERLIPLDTSEIAYFFVENNITFLRTWDGKRYIVEFSITELVQVLDPSQFFRINRAQLVSFRSLAGISQHYSNRLKLTLNPSVKEEVFVSREKVAGFKKWIGG</sequence>
<keyword evidence="3" id="KW-1185">Reference proteome</keyword>
<gene>
    <name evidence="2" type="ORF">GCM10023184_25400</name>
</gene>
<dbReference type="Gene3D" id="2.40.50.1020">
    <property type="entry name" value="LytTr DNA-binding domain"/>
    <property type="match status" value="1"/>
</dbReference>
<proteinExistence type="predicted"/>
<dbReference type="InterPro" id="IPR007492">
    <property type="entry name" value="LytTR_DNA-bd_dom"/>
</dbReference>
<dbReference type="Pfam" id="PF04397">
    <property type="entry name" value="LytTR"/>
    <property type="match status" value="1"/>
</dbReference>
<evidence type="ECO:0000259" key="1">
    <source>
        <dbReference type="PROSITE" id="PS50930"/>
    </source>
</evidence>
<reference evidence="3" key="1">
    <citation type="journal article" date="2019" name="Int. J. Syst. Evol. Microbiol.">
        <title>The Global Catalogue of Microorganisms (GCM) 10K type strain sequencing project: providing services to taxonomists for standard genome sequencing and annotation.</title>
        <authorList>
            <consortium name="The Broad Institute Genomics Platform"/>
            <consortium name="The Broad Institute Genome Sequencing Center for Infectious Disease"/>
            <person name="Wu L."/>
            <person name="Ma J."/>
        </authorList>
    </citation>
    <scope>NUCLEOTIDE SEQUENCE [LARGE SCALE GENOMIC DNA]</scope>
    <source>
        <strain evidence="3">JCM 17919</strain>
    </source>
</reference>
<dbReference type="SMART" id="SM00850">
    <property type="entry name" value="LytTR"/>
    <property type="match status" value="1"/>
</dbReference>
<name>A0ABP8H0N8_9BACT</name>
<dbReference type="PROSITE" id="PS50930">
    <property type="entry name" value="HTH_LYTTR"/>
    <property type="match status" value="1"/>
</dbReference>
<comment type="caution">
    <text evidence="2">The sequence shown here is derived from an EMBL/GenBank/DDBJ whole genome shotgun (WGS) entry which is preliminary data.</text>
</comment>
<dbReference type="Proteomes" id="UP001501725">
    <property type="component" value="Unassembled WGS sequence"/>
</dbReference>
<organism evidence="2 3">
    <name type="scientific">Flaviaesturariibacter amylovorans</name>
    <dbReference type="NCBI Taxonomy" id="1084520"/>
    <lineage>
        <taxon>Bacteria</taxon>
        <taxon>Pseudomonadati</taxon>
        <taxon>Bacteroidota</taxon>
        <taxon>Chitinophagia</taxon>
        <taxon>Chitinophagales</taxon>
        <taxon>Chitinophagaceae</taxon>
        <taxon>Flaviaestuariibacter</taxon>
    </lineage>
</organism>
<accession>A0ABP8H0N8</accession>
<evidence type="ECO:0000313" key="3">
    <source>
        <dbReference type="Proteomes" id="UP001501725"/>
    </source>
</evidence>
<evidence type="ECO:0000313" key="2">
    <source>
        <dbReference type="EMBL" id="GAA4332660.1"/>
    </source>
</evidence>
<protein>
    <recommendedName>
        <fullName evidence="1">HTH LytTR-type domain-containing protein</fullName>
    </recommendedName>
</protein>
<feature type="domain" description="HTH LytTR-type" evidence="1">
    <location>
        <begin position="120"/>
        <end position="227"/>
    </location>
</feature>
<dbReference type="EMBL" id="BAABGY010000007">
    <property type="protein sequence ID" value="GAA4332660.1"/>
    <property type="molecule type" value="Genomic_DNA"/>
</dbReference>
<dbReference type="RefSeq" id="WP_345256122.1">
    <property type="nucleotide sequence ID" value="NZ_BAABGY010000007.1"/>
</dbReference>